<accession>A0A4Q9VFH3</accession>
<dbReference type="InterPro" id="IPR007763">
    <property type="entry name" value="NDUFA12"/>
</dbReference>
<protein>
    <submittedName>
        <fullName evidence="1">NADH:ubiquinone oxidoreductase subunit NDUFA12</fullName>
    </submittedName>
</protein>
<dbReference type="EMBL" id="SJFN01000041">
    <property type="protein sequence ID" value="TBW33653.1"/>
    <property type="molecule type" value="Genomic_DNA"/>
</dbReference>
<gene>
    <name evidence="1" type="ORF">EYW49_19935</name>
</gene>
<dbReference type="AlphaFoldDB" id="A0A4Q9VFH3"/>
<name>A0A4Q9VFH3_9HYPH</name>
<dbReference type="PANTHER" id="PTHR12910:SF2">
    <property type="entry name" value="NADH DEHYDROGENASE [UBIQUINONE] 1 ALPHA SUBCOMPLEX SUBUNIT 12"/>
    <property type="match status" value="1"/>
</dbReference>
<dbReference type="Pfam" id="PF05071">
    <property type="entry name" value="NDUFA12"/>
    <property type="match status" value="1"/>
</dbReference>
<evidence type="ECO:0000313" key="1">
    <source>
        <dbReference type="EMBL" id="TBW33653.1"/>
    </source>
</evidence>
<evidence type="ECO:0000313" key="2">
    <source>
        <dbReference type="Proteomes" id="UP000292781"/>
    </source>
</evidence>
<keyword evidence="2" id="KW-1185">Reference proteome</keyword>
<dbReference type="GO" id="GO:0006979">
    <property type="term" value="P:response to oxidative stress"/>
    <property type="evidence" value="ECO:0007669"/>
    <property type="project" value="TreeGrafter"/>
</dbReference>
<reference evidence="1 2" key="1">
    <citation type="submission" date="2019-02" db="EMBL/GenBank/DDBJ databases">
        <title>Siculibacillus lacustris gen. nov., sp. nov., a new rosette-forming bacterium isolated from a freshwater crater lake (Lake St. Ana, Romania).</title>
        <authorList>
            <person name="Felfoldi T."/>
            <person name="Marton Z."/>
            <person name="Szabo A."/>
            <person name="Mentes A."/>
            <person name="Boka K."/>
            <person name="Marialigeti K."/>
            <person name="Mathe I."/>
            <person name="Koncz M."/>
            <person name="Schumann P."/>
            <person name="Toth E."/>
        </authorList>
    </citation>
    <scope>NUCLEOTIDE SEQUENCE [LARGE SCALE GENOMIC DNA]</scope>
    <source>
        <strain evidence="1 2">SA-279</strain>
    </source>
</reference>
<comment type="caution">
    <text evidence="1">The sequence shown here is derived from an EMBL/GenBank/DDBJ whole genome shotgun (WGS) entry which is preliminary data.</text>
</comment>
<dbReference type="RefSeq" id="WP_131311389.1">
    <property type="nucleotide sequence ID" value="NZ_SJFN01000041.1"/>
</dbReference>
<dbReference type="GO" id="GO:0045271">
    <property type="term" value="C:respiratory chain complex I"/>
    <property type="evidence" value="ECO:0007669"/>
    <property type="project" value="InterPro"/>
</dbReference>
<dbReference type="OrthoDB" id="9795340at2"/>
<sequence>MKQLVLMLLTWWKGITFGTWVHTRLYGEFVGEDEFGNRYYRTKGGAIDVGLGFQRRWVIYKQDQDGSAIPPGWHGWMHHRVDTLPTDETYVPRAWEKPHLPNLTGTAAAHRPLGSLLGSGRRAATTDDYQAWKPE</sequence>
<keyword evidence="1" id="KW-0830">Ubiquinone</keyword>
<proteinExistence type="predicted"/>
<dbReference type="PANTHER" id="PTHR12910">
    <property type="entry name" value="NADH-UBIQUINONE OXIDOREDUCTASE SUBUNIT B17.2"/>
    <property type="match status" value="1"/>
</dbReference>
<dbReference type="NCBIfam" id="NF006040">
    <property type="entry name" value="PRK08183.1"/>
    <property type="match status" value="1"/>
</dbReference>
<dbReference type="Proteomes" id="UP000292781">
    <property type="component" value="Unassembled WGS sequence"/>
</dbReference>
<organism evidence="1 2">
    <name type="scientific">Siculibacillus lacustris</name>
    <dbReference type="NCBI Taxonomy" id="1549641"/>
    <lineage>
        <taxon>Bacteria</taxon>
        <taxon>Pseudomonadati</taxon>
        <taxon>Pseudomonadota</taxon>
        <taxon>Alphaproteobacteria</taxon>
        <taxon>Hyphomicrobiales</taxon>
        <taxon>Ancalomicrobiaceae</taxon>
        <taxon>Siculibacillus</taxon>
    </lineage>
</organism>